<evidence type="ECO:0000256" key="5">
    <source>
        <dbReference type="ARBA" id="ARBA00022553"/>
    </source>
</evidence>
<dbReference type="FunFam" id="1.25.40.20:FF:000017">
    <property type="entry name" value="KN motif and ankyrin repeat domain-containing protein 1"/>
    <property type="match status" value="1"/>
</dbReference>
<sequence>MMAQVLHMESHFPGKSGPSSLMKDPDVPYSVETPYGYRLDLDFLKYVDDIEKGHTIKRVPVHRRPRYGSLPRGPGYTGSWWTSTESLCSNASNDSRHSSYSYCGRSFYPAYEVRGATQAPHNFNPRVERTLMDASKKLEAGQSRPLSLGCRSSSSVSTPSLSRLPSSSSCQQLSSFTPLSSGMSTPVSPTPVHLQHVREQMAVALKRLRQLEEQVKMIPVLQVKISVLQEEKRQLSVQLKSQKYLGHPGGSSRNKARGELYIEIPEEESKDGREENEHRDNAKLGIGELQREAAVNKVESKDEMNKEYLAPRKATCSVGVWVREKDLIPVTLRQPEVDKQKLLLQALSAKVAVLEKQLARALAEVQNANRKLEEAEKAGKAEVVERKEKKEDVRADAVKVARVERGSEVVSSTKVGPGVQPQRARGLEARPGGGVTKPREGEEERVYRSREVLEKPFLTSVGPAVTIHMVKKISITGQNANDCEKRDRGEDLTTSLTVSQEASRDIDHTGDPTARNEGSSTGTLKEQTNVSKGNYEGEQDTKPVQFTGVNGEMDSASSEDSGTMENPSDSESTESEYHEASEGLTGPQTEVHLHVAPSVLTPKDTEKEKTESLVVILSPTKPTPRVELSNILISGCVALQKSLDDPTTLTDAEKTAARAAVLQEWMKILRQKEVDPAIIRHHLTVFRAMSQQLLESIVNMADPKGNTAVHYAVSQSNFTVVRQLLETGLCNVNRQNKAGFTPLMLTALAAFRSDEDIETVKQILSLGDVNCRASQAGQTALMLAVSHGRLDVVRALLDYGADVNVQDHDGSTALMCACEHGHADIVSLLLAVPNCDMALTDNDGSTALSIALEAGQNDIAMLLYAHNSKIGNPVSVIYCQTHQRVTQAGVSNRTMWNYSHLFSYFFCRVIQAILKNWIRTHPFNLSNRRNFVCISPKSNPSPASSCGECMHAVQL</sequence>
<evidence type="ECO:0000256" key="15">
    <source>
        <dbReference type="SAM" id="Coils"/>
    </source>
</evidence>
<evidence type="ECO:0000256" key="11">
    <source>
        <dbReference type="ARBA" id="ARBA00023128"/>
    </source>
</evidence>
<evidence type="ECO:0000256" key="6">
    <source>
        <dbReference type="ARBA" id="ARBA00022703"/>
    </source>
</evidence>
<evidence type="ECO:0000256" key="12">
    <source>
        <dbReference type="ARBA" id="ARBA00023163"/>
    </source>
</evidence>
<dbReference type="Pfam" id="PF12796">
    <property type="entry name" value="Ank_2"/>
    <property type="match status" value="2"/>
</dbReference>
<feature type="compositionally biased region" description="Basic and acidic residues" evidence="16">
    <location>
        <begin position="437"/>
        <end position="447"/>
    </location>
</feature>
<evidence type="ECO:0000313" key="18">
    <source>
        <dbReference type="Proteomes" id="UP001295444"/>
    </source>
</evidence>
<feature type="region of interest" description="Disordered" evidence="16">
    <location>
        <begin position="481"/>
        <end position="584"/>
    </location>
</feature>
<organism evidence="17 18">
    <name type="scientific">Pelobates cultripes</name>
    <name type="common">Western spadefoot toad</name>
    <dbReference type="NCBI Taxonomy" id="61616"/>
    <lineage>
        <taxon>Eukaryota</taxon>
        <taxon>Metazoa</taxon>
        <taxon>Chordata</taxon>
        <taxon>Craniata</taxon>
        <taxon>Vertebrata</taxon>
        <taxon>Euteleostomi</taxon>
        <taxon>Amphibia</taxon>
        <taxon>Batrachia</taxon>
        <taxon>Anura</taxon>
        <taxon>Pelobatoidea</taxon>
        <taxon>Pelobatidae</taxon>
        <taxon>Pelobates</taxon>
    </lineage>
</organism>
<feature type="compositionally biased region" description="Polar residues" evidence="16">
    <location>
        <begin position="516"/>
        <end position="532"/>
    </location>
</feature>
<evidence type="ECO:0000256" key="4">
    <source>
        <dbReference type="ARBA" id="ARBA00022490"/>
    </source>
</evidence>
<dbReference type="EMBL" id="OW240914">
    <property type="protein sequence ID" value="CAH2273036.1"/>
    <property type="molecule type" value="Genomic_DNA"/>
</dbReference>
<keyword evidence="18" id="KW-1185">Reference proteome</keyword>
<dbReference type="GO" id="GO:0006915">
    <property type="term" value="P:apoptotic process"/>
    <property type="evidence" value="ECO:0007669"/>
    <property type="project" value="UniProtKB-KW"/>
</dbReference>
<name>A0AAD1RJZ1_PELCU</name>
<keyword evidence="4" id="KW-0963">Cytoplasm</keyword>
<feature type="compositionally biased region" description="Low complexity" evidence="16">
    <location>
        <begin position="143"/>
        <end position="169"/>
    </location>
</feature>
<evidence type="ECO:0000256" key="2">
    <source>
        <dbReference type="ARBA" id="ARBA00004496"/>
    </source>
</evidence>
<keyword evidence="6" id="KW-0053">Apoptosis</keyword>
<keyword evidence="7" id="KW-0677">Repeat</keyword>
<keyword evidence="3" id="KW-0488">Methylation</keyword>
<dbReference type="PANTHER" id="PTHR24168">
    <property type="entry name" value="KN MOTIF AND ANKYRIN REPEAT DOMAIN-CONTAINING"/>
    <property type="match status" value="1"/>
</dbReference>
<evidence type="ECO:0000256" key="16">
    <source>
        <dbReference type="SAM" id="MobiDB-lite"/>
    </source>
</evidence>
<dbReference type="PRINTS" id="PR01415">
    <property type="entry name" value="ANKYRIN"/>
</dbReference>
<keyword evidence="9 14" id="KW-0040">ANK repeat</keyword>
<keyword evidence="12" id="KW-0804">Transcription</keyword>
<feature type="compositionally biased region" description="Basic and acidic residues" evidence="16">
    <location>
        <begin position="482"/>
        <end position="491"/>
    </location>
</feature>
<dbReference type="PANTHER" id="PTHR24168:SF0">
    <property type="entry name" value="KN MOTIF AND ANKYRIN REPEAT DOMAIN-CONTAINING PROTEIN 2"/>
    <property type="match status" value="1"/>
</dbReference>
<gene>
    <name evidence="17" type="ORF">PECUL_23A052795</name>
</gene>
<dbReference type="AlphaFoldDB" id="A0AAD1RJZ1"/>
<keyword evidence="8" id="KW-0805">Transcription regulation</keyword>
<feature type="repeat" description="ANK" evidence="14">
    <location>
        <begin position="776"/>
        <end position="808"/>
    </location>
</feature>
<evidence type="ECO:0000256" key="13">
    <source>
        <dbReference type="ARBA" id="ARBA00040277"/>
    </source>
</evidence>
<dbReference type="InterPro" id="IPR021939">
    <property type="entry name" value="KN_motif"/>
</dbReference>
<dbReference type="Proteomes" id="UP001295444">
    <property type="component" value="Chromosome 03"/>
</dbReference>
<dbReference type="GO" id="GO:0008285">
    <property type="term" value="P:negative regulation of cell population proliferation"/>
    <property type="evidence" value="ECO:0007669"/>
    <property type="project" value="TreeGrafter"/>
</dbReference>
<dbReference type="SUPFAM" id="SSF48403">
    <property type="entry name" value="Ankyrin repeat"/>
    <property type="match status" value="1"/>
</dbReference>
<feature type="region of interest" description="Disordered" evidence="16">
    <location>
        <begin position="409"/>
        <end position="447"/>
    </location>
</feature>
<dbReference type="InterPro" id="IPR047184">
    <property type="entry name" value="KANK1-4"/>
</dbReference>
<feature type="compositionally biased region" description="Polar residues" evidence="16">
    <location>
        <begin position="492"/>
        <end position="501"/>
    </location>
</feature>
<dbReference type="InterPro" id="IPR036770">
    <property type="entry name" value="Ankyrin_rpt-contain_sf"/>
</dbReference>
<dbReference type="GO" id="GO:0070563">
    <property type="term" value="P:negative regulation of vitamin D receptor signaling pathway"/>
    <property type="evidence" value="ECO:0007669"/>
    <property type="project" value="TreeGrafter"/>
</dbReference>
<evidence type="ECO:0000313" key="17">
    <source>
        <dbReference type="EMBL" id="CAH2273036.1"/>
    </source>
</evidence>
<keyword evidence="10 15" id="KW-0175">Coiled coil</keyword>
<dbReference type="PROSITE" id="PS50297">
    <property type="entry name" value="ANK_REP_REGION"/>
    <property type="match status" value="2"/>
</dbReference>
<dbReference type="GO" id="GO:0033147">
    <property type="term" value="P:negative regulation of intracellular estrogen receptor signaling pathway"/>
    <property type="evidence" value="ECO:0007669"/>
    <property type="project" value="TreeGrafter"/>
</dbReference>
<comment type="subcellular location">
    <subcellularLocation>
        <location evidence="2">Cytoplasm</location>
    </subcellularLocation>
    <subcellularLocation>
        <location evidence="1">Mitochondrion</location>
    </subcellularLocation>
</comment>
<dbReference type="Pfam" id="PF12075">
    <property type="entry name" value="KN_motif"/>
    <property type="match status" value="1"/>
</dbReference>
<feature type="region of interest" description="Disordered" evidence="16">
    <location>
        <begin position="140"/>
        <end position="169"/>
    </location>
</feature>
<dbReference type="Gene3D" id="1.25.40.20">
    <property type="entry name" value="Ankyrin repeat-containing domain"/>
    <property type="match status" value="1"/>
</dbReference>
<accession>A0AAD1RJZ1</accession>
<dbReference type="GO" id="GO:0030837">
    <property type="term" value="P:negative regulation of actin filament polymerization"/>
    <property type="evidence" value="ECO:0007669"/>
    <property type="project" value="InterPro"/>
</dbReference>
<keyword evidence="5" id="KW-0597">Phosphoprotein</keyword>
<evidence type="ECO:0000256" key="7">
    <source>
        <dbReference type="ARBA" id="ARBA00022737"/>
    </source>
</evidence>
<reference evidence="17" key="1">
    <citation type="submission" date="2022-03" db="EMBL/GenBank/DDBJ databases">
        <authorList>
            <person name="Alioto T."/>
            <person name="Alioto T."/>
            <person name="Gomez Garrido J."/>
        </authorList>
    </citation>
    <scope>NUCLEOTIDE SEQUENCE</scope>
</reference>
<keyword evidence="11" id="KW-0496">Mitochondrion</keyword>
<dbReference type="InterPro" id="IPR002110">
    <property type="entry name" value="Ankyrin_rpt"/>
</dbReference>
<feature type="repeat" description="ANK" evidence="14">
    <location>
        <begin position="704"/>
        <end position="728"/>
    </location>
</feature>
<dbReference type="PROSITE" id="PS50088">
    <property type="entry name" value="ANK_REPEAT"/>
    <property type="match status" value="2"/>
</dbReference>
<feature type="compositionally biased region" description="Polar residues" evidence="16">
    <location>
        <begin position="555"/>
        <end position="570"/>
    </location>
</feature>
<evidence type="ECO:0000256" key="3">
    <source>
        <dbReference type="ARBA" id="ARBA00022481"/>
    </source>
</evidence>
<dbReference type="GO" id="GO:2000134">
    <property type="term" value="P:negative regulation of G1/S transition of mitotic cell cycle"/>
    <property type="evidence" value="ECO:0007669"/>
    <property type="project" value="TreeGrafter"/>
</dbReference>
<evidence type="ECO:0000256" key="10">
    <source>
        <dbReference type="ARBA" id="ARBA00023054"/>
    </source>
</evidence>
<evidence type="ECO:0000256" key="8">
    <source>
        <dbReference type="ARBA" id="ARBA00023015"/>
    </source>
</evidence>
<protein>
    <recommendedName>
        <fullName evidence="13">KN motif and ankyrin repeat domain-containing protein 2</fullName>
    </recommendedName>
</protein>
<proteinExistence type="predicted"/>
<evidence type="ECO:0000256" key="1">
    <source>
        <dbReference type="ARBA" id="ARBA00004173"/>
    </source>
</evidence>
<dbReference type="SMART" id="SM00248">
    <property type="entry name" value="ANK"/>
    <property type="match status" value="5"/>
</dbReference>
<evidence type="ECO:0000256" key="9">
    <source>
        <dbReference type="ARBA" id="ARBA00023043"/>
    </source>
</evidence>
<dbReference type="GO" id="GO:0005739">
    <property type="term" value="C:mitochondrion"/>
    <property type="evidence" value="ECO:0007669"/>
    <property type="project" value="UniProtKB-SubCell"/>
</dbReference>
<feature type="coiled-coil region" evidence="15">
    <location>
        <begin position="337"/>
        <end position="385"/>
    </location>
</feature>
<dbReference type="GO" id="GO:0000122">
    <property type="term" value="P:negative regulation of transcription by RNA polymerase II"/>
    <property type="evidence" value="ECO:0007669"/>
    <property type="project" value="TreeGrafter"/>
</dbReference>
<evidence type="ECO:0000256" key="14">
    <source>
        <dbReference type="PROSITE-ProRule" id="PRU00023"/>
    </source>
</evidence>